<dbReference type="Pfam" id="PF00078">
    <property type="entry name" value="RVT_1"/>
    <property type="match status" value="1"/>
</dbReference>
<gene>
    <name evidence="3" type="ORF">INT45_008154</name>
</gene>
<dbReference type="Proteomes" id="UP000646827">
    <property type="component" value="Unassembled WGS sequence"/>
</dbReference>
<evidence type="ECO:0000313" key="3">
    <source>
        <dbReference type="EMBL" id="KAG2218917.1"/>
    </source>
</evidence>
<dbReference type="AlphaFoldDB" id="A0A8H7VHC3"/>
<dbReference type="InterPro" id="IPR000477">
    <property type="entry name" value="RT_dom"/>
</dbReference>
<protein>
    <recommendedName>
        <fullName evidence="2">Reverse transcriptase domain-containing protein</fullName>
    </recommendedName>
</protein>
<accession>A0A8H7VHC3</accession>
<evidence type="ECO:0000313" key="4">
    <source>
        <dbReference type="Proteomes" id="UP000646827"/>
    </source>
</evidence>
<feature type="domain" description="Reverse transcriptase" evidence="2">
    <location>
        <begin position="145"/>
        <end position="279"/>
    </location>
</feature>
<evidence type="ECO:0000259" key="2">
    <source>
        <dbReference type="Pfam" id="PF00078"/>
    </source>
</evidence>
<dbReference type="OrthoDB" id="5514950at2759"/>
<dbReference type="PANTHER" id="PTHR19446">
    <property type="entry name" value="REVERSE TRANSCRIPTASES"/>
    <property type="match status" value="1"/>
</dbReference>
<keyword evidence="4" id="KW-1185">Reference proteome</keyword>
<sequence>MDSTIGATPGGQKRRDEFWTAELQRQVEYREKCYKKWKYAIGIDKLPLWIKHQEAAAQVRRAKLENDNYCKTTATIKRIRQHRTIQPTYSHIDGPTAAAHSMAQHLEKEYNGHLLNSQKLTTSTSSYSTDDKEFPITEEGAPDNPANFRPISLTSVFRKILEYCIKTEVQTYSPELDVAQSGFRPARSTLQQVLCLQELSRIHKDKYKTLPTLAFLDIQSAYNTMDREVIWDTIKSTIPPFLFAILKQLFNNVYIEVIISNATSYRFHSVTGVLQGIPINYKGQLDGKQLIERNTISAEKGFQLLSSIGISPSGISKLLSVCIYTQFIRPKLEYGLAIITPNKKQQHALELVQNNCICHIYGAHSHSSTTVMCHMHKLPSMKERTSILQTKFLLNINYLPDDSLLSLIIPHINQHSKSQWQQLKKSQLWQQLPDPKEDTTESMFKATKCLFLMNELEKKLNATTGSKPTSKKKIEFWKNIWPTLCMILAEIDAHQHPDSNQQQYYDLNPGVAFIKWIDPPSEEQPG</sequence>
<organism evidence="3 4">
    <name type="scientific">Circinella minor</name>
    <dbReference type="NCBI Taxonomy" id="1195481"/>
    <lineage>
        <taxon>Eukaryota</taxon>
        <taxon>Fungi</taxon>
        <taxon>Fungi incertae sedis</taxon>
        <taxon>Mucoromycota</taxon>
        <taxon>Mucoromycotina</taxon>
        <taxon>Mucoromycetes</taxon>
        <taxon>Mucorales</taxon>
        <taxon>Lichtheimiaceae</taxon>
        <taxon>Circinella</taxon>
    </lineage>
</organism>
<feature type="region of interest" description="Disordered" evidence="1">
    <location>
        <begin position="122"/>
        <end position="145"/>
    </location>
</feature>
<name>A0A8H7VHC3_9FUNG</name>
<proteinExistence type="predicted"/>
<evidence type="ECO:0000256" key="1">
    <source>
        <dbReference type="SAM" id="MobiDB-lite"/>
    </source>
</evidence>
<comment type="caution">
    <text evidence="3">The sequence shown here is derived from an EMBL/GenBank/DDBJ whole genome shotgun (WGS) entry which is preliminary data.</text>
</comment>
<dbReference type="EMBL" id="JAEPRB010000203">
    <property type="protein sequence ID" value="KAG2218917.1"/>
    <property type="molecule type" value="Genomic_DNA"/>
</dbReference>
<reference evidence="3 4" key="1">
    <citation type="submission" date="2020-12" db="EMBL/GenBank/DDBJ databases">
        <title>Metabolic potential, ecology and presence of endohyphal bacteria is reflected in genomic diversity of Mucoromycotina.</title>
        <authorList>
            <person name="Muszewska A."/>
            <person name="Okrasinska A."/>
            <person name="Steczkiewicz K."/>
            <person name="Drgas O."/>
            <person name="Orlowska M."/>
            <person name="Perlinska-Lenart U."/>
            <person name="Aleksandrzak-Piekarczyk T."/>
            <person name="Szatraj K."/>
            <person name="Zielenkiewicz U."/>
            <person name="Pilsyk S."/>
            <person name="Malc E."/>
            <person name="Mieczkowski P."/>
            <person name="Kruszewska J.S."/>
            <person name="Biernat P."/>
            <person name="Pawlowska J."/>
        </authorList>
    </citation>
    <scope>NUCLEOTIDE SEQUENCE [LARGE SCALE GENOMIC DNA]</scope>
    <source>
        <strain evidence="3 4">CBS 142.35</strain>
    </source>
</reference>